<dbReference type="EMBL" id="CP035807">
    <property type="protein sequence ID" value="QEN05115.1"/>
    <property type="molecule type" value="Genomic_DNA"/>
</dbReference>
<dbReference type="EC" id="2.7.13.3" evidence="2"/>
<dbReference type="CDD" id="cd16922">
    <property type="entry name" value="HATPase_EvgS-ArcB-TorS-like"/>
    <property type="match status" value="1"/>
</dbReference>
<sequence length="477" mass="54262">MIDSKKNIFKKLKVKLTLLIILFCFLIVMFHILFLYFVNIRIFLLVLLLLVFTLIYHFFLRPILSLIRKHIHIYDSYAKELEDHMELTDYLMKKANIAANVKSEFLGNMSHEIRTPLNGVIGMTELLLDTELDDTQKRYLDVLNKSGGALLSLIDDIFDYTKIEEQTLKIESMDFNIRSLIEEFIRSISYRAEDKGLKISSNIESVIPENVNGDPRRLRQILSNLTANAIKFTKEGEIIIGCEVIDIGIGESSYKFSVRDTGIGVDPSSSSKLFDEFTQEDSSLTKEQGGLGLGLTISKELIQLMGGEIGVKNIPSGGANFWFTLKFIRSKSRKSYTEHGDIKGARVLCIGHKYTDMAVLSGMFESWGIEFKIVSDINVNSSFKYNIIILDINSKDIKEHKNYSFSDDVKVVLLTSSISTLETQRIESLGYDACLIKPIVQVDLYDCISQLLGDIKEGFHQSIITNVTLRERRTFMN</sequence>
<dbReference type="SMART" id="SM00388">
    <property type="entry name" value="HisKA"/>
    <property type="match status" value="1"/>
</dbReference>
<dbReference type="SUPFAM" id="SSF47384">
    <property type="entry name" value="Homodimeric domain of signal transducing histidine kinase"/>
    <property type="match status" value="1"/>
</dbReference>
<dbReference type="InterPro" id="IPR036097">
    <property type="entry name" value="HisK_dim/P_sf"/>
</dbReference>
<dbReference type="PANTHER" id="PTHR45339">
    <property type="entry name" value="HYBRID SIGNAL TRANSDUCTION HISTIDINE KINASE J"/>
    <property type="match status" value="1"/>
</dbReference>
<keyword evidence="3 11" id="KW-0597">Phosphoprotein</keyword>
<dbReference type="Gene3D" id="1.10.287.130">
    <property type="match status" value="1"/>
</dbReference>
<dbReference type="Gene3D" id="3.30.565.10">
    <property type="entry name" value="Histidine kinase-like ATPase, C-terminal domain"/>
    <property type="match status" value="1"/>
</dbReference>
<dbReference type="Pfam" id="PF00512">
    <property type="entry name" value="HisKA"/>
    <property type="match status" value="1"/>
</dbReference>
<feature type="domain" description="Response regulatory" evidence="14">
    <location>
        <begin position="346"/>
        <end position="452"/>
    </location>
</feature>
<reference evidence="15 16" key="2">
    <citation type="submission" date="2019-09" db="EMBL/GenBank/DDBJ databases">
        <title>Complete Genome Sequence and Methylome Analysis of free living Spirochaetas.</title>
        <authorList>
            <person name="Leshcheva N."/>
            <person name="Mikheeva N."/>
        </authorList>
    </citation>
    <scope>NUCLEOTIDE SEQUENCE [LARGE SCALE GENOMIC DNA]</scope>
    <source>
        <strain evidence="15 16">P</strain>
    </source>
</reference>
<feature type="transmembrane region" description="Helical" evidence="12">
    <location>
        <begin position="42"/>
        <end position="60"/>
    </location>
</feature>
<feature type="transmembrane region" description="Helical" evidence="12">
    <location>
        <begin position="12"/>
        <end position="36"/>
    </location>
</feature>
<dbReference type="PRINTS" id="PR00344">
    <property type="entry name" value="BCTRLSENSOR"/>
</dbReference>
<evidence type="ECO:0000259" key="13">
    <source>
        <dbReference type="PROSITE" id="PS50109"/>
    </source>
</evidence>
<keyword evidence="16" id="KW-1185">Reference proteome</keyword>
<keyword evidence="12" id="KW-0812">Transmembrane</keyword>
<evidence type="ECO:0000256" key="1">
    <source>
        <dbReference type="ARBA" id="ARBA00000085"/>
    </source>
</evidence>
<organism evidence="15 16">
    <name type="scientific">Thiospirochaeta perfilievii</name>
    <dbReference type="NCBI Taxonomy" id="252967"/>
    <lineage>
        <taxon>Bacteria</taxon>
        <taxon>Pseudomonadati</taxon>
        <taxon>Spirochaetota</taxon>
        <taxon>Spirochaetia</taxon>
        <taxon>Spirochaetales</taxon>
        <taxon>Spirochaetaceae</taxon>
        <taxon>Thiospirochaeta</taxon>
    </lineage>
</organism>
<keyword evidence="7" id="KW-0067">ATP-binding</keyword>
<keyword evidence="12" id="KW-0472">Membrane</keyword>
<dbReference type="SUPFAM" id="SSF52172">
    <property type="entry name" value="CheY-like"/>
    <property type="match status" value="1"/>
</dbReference>
<evidence type="ECO:0000256" key="6">
    <source>
        <dbReference type="ARBA" id="ARBA00022777"/>
    </source>
</evidence>
<dbReference type="Pfam" id="PF02518">
    <property type="entry name" value="HATPase_c"/>
    <property type="match status" value="1"/>
</dbReference>
<dbReference type="GO" id="GO:0000155">
    <property type="term" value="F:phosphorelay sensor kinase activity"/>
    <property type="evidence" value="ECO:0007669"/>
    <property type="project" value="InterPro"/>
</dbReference>
<dbReference type="CDD" id="cd00082">
    <property type="entry name" value="HisKA"/>
    <property type="match status" value="1"/>
</dbReference>
<comment type="subunit">
    <text evidence="9">At low DSF concentrations, interacts with RpfF.</text>
</comment>
<dbReference type="SMART" id="SM00387">
    <property type="entry name" value="HATPase_c"/>
    <property type="match status" value="1"/>
</dbReference>
<dbReference type="PANTHER" id="PTHR45339:SF1">
    <property type="entry name" value="HYBRID SIGNAL TRANSDUCTION HISTIDINE KINASE J"/>
    <property type="match status" value="1"/>
</dbReference>
<proteinExistence type="predicted"/>
<dbReference type="OrthoDB" id="6192248at2"/>
<evidence type="ECO:0000256" key="4">
    <source>
        <dbReference type="ARBA" id="ARBA00022679"/>
    </source>
</evidence>
<gene>
    <name evidence="15" type="ORF">EW093_10465</name>
</gene>
<dbReference type="GO" id="GO:0005524">
    <property type="term" value="F:ATP binding"/>
    <property type="evidence" value="ECO:0007669"/>
    <property type="project" value="UniProtKB-KW"/>
</dbReference>
<protein>
    <recommendedName>
        <fullName evidence="10">Sensory/regulatory protein RpfC</fullName>
        <ecNumber evidence="2">2.7.13.3</ecNumber>
    </recommendedName>
</protein>
<evidence type="ECO:0000256" key="8">
    <source>
        <dbReference type="ARBA" id="ARBA00023012"/>
    </source>
</evidence>
<dbReference type="KEGG" id="sper:EW093_10465"/>
<dbReference type="InterPro" id="IPR011006">
    <property type="entry name" value="CheY-like_superfamily"/>
</dbReference>
<keyword evidence="5" id="KW-0547">Nucleotide-binding</keyword>
<evidence type="ECO:0000256" key="9">
    <source>
        <dbReference type="ARBA" id="ARBA00064003"/>
    </source>
</evidence>
<dbReference type="InterPro" id="IPR036890">
    <property type="entry name" value="HATPase_C_sf"/>
</dbReference>
<dbReference type="InterPro" id="IPR003661">
    <property type="entry name" value="HisK_dim/P_dom"/>
</dbReference>
<dbReference type="InterPro" id="IPR005467">
    <property type="entry name" value="His_kinase_dom"/>
</dbReference>
<name>A0A5C1QAN2_9SPIO</name>
<evidence type="ECO:0000313" key="15">
    <source>
        <dbReference type="EMBL" id="QEN05115.1"/>
    </source>
</evidence>
<feature type="domain" description="Histidine kinase" evidence="13">
    <location>
        <begin position="108"/>
        <end position="329"/>
    </location>
</feature>
<dbReference type="InterPro" id="IPR004358">
    <property type="entry name" value="Sig_transdc_His_kin-like_C"/>
</dbReference>
<evidence type="ECO:0000256" key="5">
    <source>
        <dbReference type="ARBA" id="ARBA00022741"/>
    </source>
</evidence>
<dbReference type="PROSITE" id="PS50110">
    <property type="entry name" value="RESPONSE_REGULATORY"/>
    <property type="match status" value="1"/>
</dbReference>
<evidence type="ECO:0000259" key="14">
    <source>
        <dbReference type="PROSITE" id="PS50110"/>
    </source>
</evidence>
<dbReference type="InterPro" id="IPR003594">
    <property type="entry name" value="HATPase_dom"/>
</dbReference>
<evidence type="ECO:0000256" key="2">
    <source>
        <dbReference type="ARBA" id="ARBA00012438"/>
    </source>
</evidence>
<dbReference type="FunFam" id="1.10.287.130:FF:000002">
    <property type="entry name" value="Two-component osmosensing histidine kinase"/>
    <property type="match status" value="1"/>
</dbReference>
<feature type="modified residue" description="4-aspartylphosphate" evidence="11">
    <location>
        <position position="391"/>
    </location>
</feature>
<dbReference type="FunFam" id="3.30.565.10:FF:000010">
    <property type="entry name" value="Sensor histidine kinase RcsC"/>
    <property type="match status" value="1"/>
</dbReference>
<keyword evidence="12" id="KW-1133">Transmembrane helix</keyword>
<evidence type="ECO:0000256" key="11">
    <source>
        <dbReference type="PROSITE-ProRule" id="PRU00169"/>
    </source>
</evidence>
<keyword evidence="4" id="KW-0808">Transferase</keyword>
<dbReference type="AlphaFoldDB" id="A0A5C1QAN2"/>
<keyword evidence="8" id="KW-0902">Two-component regulatory system</keyword>
<comment type="catalytic activity">
    <reaction evidence="1">
        <text>ATP + protein L-histidine = ADP + protein N-phospho-L-histidine.</text>
        <dbReference type="EC" id="2.7.13.3"/>
    </reaction>
</comment>
<reference evidence="15 16" key="1">
    <citation type="submission" date="2019-02" db="EMBL/GenBank/DDBJ databases">
        <authorList>
            <person name="Fomenkov A."/>
            <person name="Dubinina G."/>
            <person name="Grabovich M."/>
            <person name="Vincze T."/>
            <person name="Roberts R.J."/>
        </authorList>
    </citation>
    <scope>NUCLEOTIDE SEQUENCE [LARGE SCALE GENOMIC DNA]</scope>
    <source>
        <strain evidence="15 16">P</strain>
    </source>
</reference>
<dbReference type="Gene3D" id="3.40.50.2300">
    <property type="match status" value="1"/>
</dbReference>
<evidence type="ECO:0000313" key="16">
    <source>
        <dbReference type="Proteomes" id="UP000323824"/>
    </source>
</evidence>
<evidence type="ECO:0000256" key="12">
    <source>
        <dbReference type="SAM" id="Phobius"/>
    </source>
</evidence>
<evidence type="ECO:0000256" key="7">
    <source>
        <dbReference type="ARBA" id="ARBA00022840"/>
    </source>
</evidence>
<dbReference type="InterPro" id="IPR001789">
    <property type="entry name" value="Sig_transdc_resp-reg_receiver"/>
</dbReference>
<dbReference type="PROSITE" id="PS50109">
    <property type="entry name" value="HIS_KIN"/>
    <property type="match status" value="1"/>
</dbReference>
<accession>A0A5C1QAN2</accession>
<keyword evidence="6" id="KW-0418">Kinase</keyword>
<dbReference type="Proteomes" id="UP000323824">
    <property type="component" value="Chromosome"/>
</dbReference>
<dbReference type="SUPFAM" id="SSF55874">
    <property type="entry name" value="ATPase domain of HSP90 chaperone/DNA topoisomerase II/histidine kinase"/>
    <property type="match status" value="1"/>
</dbReference>
<evidence type="ECO:0000256" key="3">
    <source>
        <dbReference type="ARBA" id="ARBA00022553"/>
    </source>
</evidence>
<evidence type="ECO:0000256" key="10">
    <source>
        <dbReference type="ARBA" id="ARBA00068150"/>
    </source>
</evidence>